<evidence type="ECO:0000256" key="12">
    <source>
        <dbReference type="SAM" id="Coils"/>
    </source>
</evidence>
<feature type="coiled-coil region" evidence="12">
    <location>
        <begin position="463"/>
        <end position="499"/>
    </location>
</feature>
<gene>
    <name evidence="17" type="ORF">BN9_092100</name>
</gene>
<dbReference type="InterPro" id="IPR003888">
    <property type="entry name" value="FYrich_N"/>
</dbReference>
<keyword evidence="6 12" id="KW-0175">Coiled coil</keyword>
<proteinExistence type="predicted"/>
<keyword evidence="8" id="KW-0238">DNA-binding</keyword>
<evidence type="ECO:0000259" key="14">
    <source>
        <dbReference type="PROSITE" id="PS50014"/>
    </source>
</evidence>
<dbReference type="InterPro" id="IPR019787">
    <property type="entry name" value="Znf_PHD-finger"/>
</dbReference>
<reference evidence="17 18" key="1">
    <citation type="submission" date="2012-05" db="EMBL/GenBank/DDBJ databases">
        <title>Recombination and specialization in a pathogen metapopulation.</title>
        <authorList>
            <person name="Gardiner A."/>
            <person name="Kemen E."/>
            <person name="Schultz-Larsen T."/>
            <person name="MacLean D."/>
            <person name="Van Oosterhout C."/>
            <person name="Jones J.D.G."/>
        </authorList>
    </citation>
    <scope>NUCLEOTIDE SEQUENCE [LARGE SCALE GENOMIC DNA]</scope>
    <source>
        <strain evidence="17 18">Ac Nc2</strain>
    </source>
</reference>
<dbReference type="InterPro" id="IPR013083">
    <property type="entry name" value="Znf_RING/FYVE/PHD"/>
</dbReference>
<dbReference type="PROSITE" id="PS00633">
    <property type="entry name" value="BROMODOMAIN_1"/>
    <property type="match status" value="1"/>
</dbReference>
<sequence>MSTVENDDDITEHKQKKRKYLAQENTRTTRSTKKRDRTQKIAATDTETIVSLPSPIRYNRASVKSQKSKVSLDDAIEPDDASNNFLCERQSQCNLDVSLLSQLRAALASRGVPESALDRWRMTENGHKLIAPDTKQYSKVLDAVRVIYYESHQRIAREDLFFVATIRRELLEPKLPFTDGPVTVLSLGYIIINASFHKTNELFPVGYMSSCWLEVVKETQSFHLELICGARNPLLCPIDCLQSLSRGKEKRWNRCATFSSISCKRSRYTQPYSIDQIESFLLNVEVKFQSNVLLIAWKEAVDHFQGLQTTKIQLLQDSQDMRQANPIVLASESTEDGFGLSRRQIAQAVEGLDSALACSSYQFWEERHPVKLSIFQRNRIRLVKQLTTQLKGRKQSRAFIQAKTSQESVLARQIHPFKSQDKVLCIDDQRASKMHIPIDQQNRSKDKTASLRAKKEVVRMKSIRRTEIRRAKEEEKLMREEEKEMRKFLREEEKQARKQFAKEEAIKKRVAARNVYENISDAFKPKLNVRQRAQEREREMKACRYLEKRIWDFVRLEFLAQTRYEMNASSMAPIVSDNKHTRMYRLMADANIFPERFLIRDEALERFPDTLQVDVLFIWDTLSTFSDQLGIVRMPSLHLFASVLFLQDGSSPVGDSMIEEMSLAYQYFGFHALLLEYLMAEYYPNLQTGISPMDFNRSRPLNLMTWPEIARTICVLAMDKHFTLEDASLKALRGIKSFRDENFASVMRQDLERRGQQLLWGQSTASNSKELSHENLYGCKSVVMVQPLKNVVQLSKDSNGAVKVISSAVEAIQTEFILAVNGHDARNASMENVYEWSEESEPYGLLLSKEWPPFDDQETITFNDSSTTRACIHLLHLLRSKEVASPFNQPVDASLYPDYYTSGVVTEPMDLSTILEKLEDGEYTIDDSKQEFDMDAFVDDVHLVKKNCLLYNSVHAEISHMATKLSSIFDRLVRELIETQKIVAEDQCRACGMRLCSEKLLRCYRCDAPFHSFCIRPAVKEVPTDWYCGSCENQKMTPIVRTEEKDVPEDAKRLSEAIEWLSKENYSLLSLKERISILRILCDLVIWSDSVRKMYQSIEEAIETTRKERLDAVTKASMGSFLVEEYDMAWKSFFPDTFGPPASCLKPFSVEIPSHLKFESNDLPAKCSIFDEEMLSDEQTLIEMYGDLYLETMQPTARKCVYCDGIEEPLEQYQRSVLTLGRTSNSFELPSILRCIPQSSWGSMVRVLLVNDVTAFTAMIRVDKLGLYVEMEGQKYWLYSLNELLLPSTLLPHQLFTLAHCVSHEKCIWIVASTLPTCVMDACFTIVRVPNDVKDLGIEFDTAQAITFVKNVAEGDDFHTNFASFSGHIFPNDILWSVNDTILCTKSEACVRKMVSGSSFHGQWLLLMRSASNQQRRRMQNWRQQTLGYLSGLCLSSSDRVVYSVSFGKGPLGLVLAMDSAGIHVQSMNNAPGGGLGQASASGQISMGDRIEGINGTACGIVQSLSHFTSYLLSLPRPITLQFSSKRRESKEVDTRAPHVCHEAFVRAVLDHHWPPNVTTFKTIHLESNRPFSAVAISDRLVLSQVHKAACIETDVDDPNVVESVLQVGDCVVGSNGALESIKNLQTQIQSRNPLTLHFVQISSFCSSAFAHTNCLNAANNAFDYLETLVKRMDDQTKLTAFERDALVPRTLYLGACRHQYRYYRFYASPKTLFVLSPTEKWLFCDQENAFIRVIAYLQHEPEDRSIAMRLQALYWHPHSTEYQHEIVPSESGMRAYLQQYGQRFCVGVFSDEQSASTALEKAIERARKSGHPLERIASLPKTQHSVAPQTIVMGLTGVSIPALPLLKAENAVKRALQRRYEVYSPVNALSVAVYSTLSKGFDRKRSISAPPSIDQPLAGCSRALCNAWSSFLKNPCGRMANTVTFVGVSCFEEVKKLLSITMERQVRSNSNFVCLHHTFVVALLCAMGTQALCQATNTSIRPTECETKLIAALIEALTVAILCCEEIQAPNLLRARSLMALWIVFRQAQAISNDSVSQSIESFANFLVHFASTTEYLSTGHFDDLSGCRPLRIDRLAVGSENQFTLSFLRQIRLAESARSVWSCPATKEQNLHWMHYAVDFAQGQLGIVVVNYSNRMHTILVNEFTNINGEIGQAEACGKIRLEDQIVAVNGQILGVNAMETFKAAVAQASRPLRVIFRRISTSENANELLSFLDPLPDAPTRSNATESSAEKVAEEHSSRRSIRVSRKPLTTINVLEGASERKSLEVHSDTTDGFVGQFATELLEPFHANWTPRATCNSVRLLTAQLLTMEAAIPREAFRSGRWTRLLRAAWAEMVLTCENAKTLMQAVLYLECAIEAEWLDASWKAAPLQATKHALASATIASAAMRLYALDEAIAYVRQRRSGKRKPRNVPATSTVISAPKEPISSGSPSFLKNVNGRVVILLEKLMEMHLQVAESQAIRSFNRLVSEVAGITELEAFQIDQWIVWYQSNRKPIVMSDTDASLPTAKNARLTRRRKNVNRQSITFHSFDIGQRDIPSAHNDNTLFDRMKIVIQTIMKHEVAIPFVSPVDLNAVEGYREIIEHPMDLGTVWSNLLDGKYHCVETLLSDVELIWRNCFTFNCLDSEISKSALRLGSMFKRLYVDWVVDVAPGTPVSEIGEEACRVCREPNAMEMLQCDSCDGLYHLQCLCPIVEAVPDGDWYCDACPVRPIEA</sequence>
<evidence type="ECO:0000256" key="13">
    <source>
        <dbReference type="SAM" id="MobiDB-lite"/>
    </source>
</evidence>
<evidence type="ECO:0000259" key="16">
    <source>
        <dbReference type="PROSITE" id="PS50106"/>
    </source>
</evidence>
<dbReference type="InterPro" id="IPR011011">
    <property type="entry name" value="Znf_FYVE_PHD"/>
</dbReference>
<dbReference type="PROSITE" id="PS51543">
    <property type="entry name" value="FYRC"/>
    <property type="match status" value="1"/>
</dbReference>
<evidence type="ECO:0000256" key="7">
    <source>
        <dbReference type="ARBA" id="ARBA00023117"/>
    </source>
</evidence>
<dbReference type="InterPro" id="IPR019786">
    <property type="entry name" value="Zinc_finger_PHD-type_CS"/>
</dbReference>
<dbReference type="InterPro" id="IPR001478">
    <property type="entry name" value="PDZ"/>
</dbReference>
<dbReference type="CDD" id="cd04369">
    <property type="entry name" value="Bromodomain"/>
    <property type="match status" value="1"/>
</dbReference>
<evidence type="ECO:0000256" key="6">
    <source>
        <dbReference type="ARBA" id="ARBA00023054"/>
    </source>
</evidence>
<dbReference type="Pfam" id="PF00439">
    <property type="entry name" value="Bromodomain"/>
    <property type="match status" value="2"/>
</dbReference>
<keyword evidence="4 11" id="KW-0863">Zinc-finger</keyword>
<dbReference type="InterPro" id="IPR028942">
    <property type="entry name" value="WHIM1_dom"/>
</dbReference>
<comment type="caution">
    <text evidence="17">The sequence shown here is derived from an EMBL/GenBank/DDBJ whole genome shotgun (WGS) entry which is preliminary data.</text>
</comment>
<dbReference type="Proteomes" id="UP000053237">
    <property type="component" value="Unassembled WGS sequence"/>
</dbReference>
<dbReference type="PROSITE" id="PS51542">
    <property type="entry name" value="FYRN"/>
    <property type="match status" value="1"/>
</dbReference>
<dbReference type="Gene3D" id="3.30.40.10">
    <property type="entry name" value="Zinc/RING finger domain, C3HC4 (zinc finger)"/>
    <property type="match status" value="2"/>
</dbReference>
<dbReference type="InterPro" id="IPR003889">
    <property type="entry name" value="FYrich_C"/>
</dbReference>
<dbReference type="InParanoid" id="A0A024GP71"/>
<evidence type="ECO:0000256" key="5">
    <source>
        <dbReference type="ARBA" id="ARBA00022833"/>
    </source>
</evidence>
<feature type="domain" description="PHD-type" evidence="15">
    <location>
        <begin position="985"/>
        <end position="1034"/>
    </location>
</feature>
<dbReference type="InterPro" id="IPR036427">
    <property type="entry name" value="Bromodomain-like_sf"/>
</dbReference>
<protein>
    <submittedName>
        <fullName evidence="17">Uncharacterized protein</fullName>
    </submittedName>
</protein>
<evidence type="ECO:0000256" key="3">
    <source>
        <dbReference type="ARBA" id="ARBA00022723"/>
    </source>
</evidence>
<dbReference type="PROSITE" id="PS50014">
    <property type="entry name" value="BROMODOMAIN_2"/>
    <property type="match status" value="2"/>
</dbReference>
<dbReference type="SUPFAM" id="SSF57903">
    <property type="entry name" value="FYVE/PHD zinc finger"/>
    <property type="match status" value="2"/>
</dbReference>
<feature type="domain" description="PDZ" evidence="16">
    <location>
        <begin position="1449"/>
        <end position="1507"/>
    </location>
</feature>
<keyword evidence="9" id="KW-0539">Nucleus</keyword>
<dbReference type="GO" id="GO:0005634">
    <property type="term" value="C:nucleus"/>
    <property type="evidence" value="ECO:0007669"/>
    <property type="project" value="UniProtKB-SubCell"/>
</dbReference>
<dbReference type="InterPro" id="IPR001487">
    <property type="entry name" value="Bromodomain"/>
</dbReference>
<keyword evidence="3" id="KW-0479">Metal-binding</keyword>
<keyword evidence="2" id="KW-0808">Transferase</keyword>
<dbReference type="GO" id="GO:0003677">
    <property type="term" value="F:DNA binding"/>
    <property type="evidence" value="ECO:0007669"/>
    <property type="project" value="UniProtKB-KW"/>
</dbReference>
<dbReference type="PROSITE" id="PS50106">
    <property type="entry name" value="PDZ"/>
    <property type="match status" value="1"/>
</dbReference>
<evidence type="ECO:0000256" key="8">
    <source>
        <dbReference type="ARBA" id="ARBA00023125"/>
    </source>
</evidence>
<feature type="compositionally biased region" description="Basic and acidic residues" evidence="13">
    <location>
        <begin position="2231"/>
        <end position="2241"/>
    </location>
</feature>
<dbReference type="EMBL" id="CAIX01000207">
    <property type="protein sequence ID" value="CCI48148.1"/>
    <property type="molecule type" value="Genomic_DNA"/>
</dbReference>
<dbReference type="Gene3D" id="1.20.920.10">
    <property type="entry name" value="Bromodomain-like"/>
    <property type="match status" value="2"/>
</dbReference>
<dbReference type="InterPro" id="IPR018359">
    <property type="entry name" value="Bromodomain_CS"/>
</dbReference>
<evidence type="ECO:0000259" key="15">
    <source>
        <dbReference type="PROSITE" id="PS50016"/>
    </source>
</evidence>
<evidence type="ECO:0000256" key="2">
    <source>
        <dbReference type="ARBA" id="ARBA00022679"/>
    </source>
</evidence>
<comment type="subcellular location">
    <subcellularLocation>
        <location evidence="1">Nucleus</location>
    </subcellularLocation>
</comment>
<dbReference type="GO" id="GO:0016740">
    <property type="term" value="F:transferase activity"/>
    <property type="evidence" value="ECO:0007669"/>
    <property type="project" value="UniProtKB-KW"/>
</dbReference>
<dbReference type="SMART" id="SM00228">
    <property type="entry name" value="PDZ"/>
    <property type="match status" value="2"/>
</dbReference>
<dbReference type="STRING" id="65357.A0A024GP71"/>
<dbReference type="PANTHER" id="PTHR45915:SF2">
    <property type="entry name" value="TOUTATIS, ISOFORM E"/>
    <property type="match status" value="1"/>
</dbReference>
<keyword evidence="18" id="KW-1185">Reference proteome</keyword>
<feature type="compositionally biased region" description="Acidic residues" evidence="13">
    <location>
        <begin position="1"/>
        <end position="10"/>
    </location>
</feature>
<dbReference type="SUPFAM" id="SSF47370">
    <property type="entry name" value="Bromodomain"/>
    <property type="match status" value="2"/>
</dbReference>
<dbReference type="SMART" id="SM00249">
    <property type="entry name" value="PHD"/>
    <property type="match status" value="2"/>
</dbReference>
<feature type="region of interest" description="Disordered" evidence="13">
    <location>
        <begin position="1"/>
        <end position="40"/>
    </location>
</feature>
<name>A0A024GP71_9STRA</name>
<feature type="domain" description="PHD-type" evidence="15">
    <location>
        <begin position="2662"/>
        <end position="2711"/>
    </location>
</feature>
<dbReference type="PROSITE" id="PS01359">
    <property type="entry name" value="ZF_PHD_1"/>
    <property type="match status" value="2"/>
</dbReference>
<keyword evidence="5" id="KW-0862">Zinc</keyword>
<dbReference type="GO" id="GO:0000785">
    <property type="term" value="C:chromatin"/>
    <property type="evidence" value="ECO:0007669"/>
    <property type="project" value="TreeGrafter"/>
</dbReference>
<dbReference type="Gene3D" id="3.30.160.360">
    <property type="match status" value="1"/>
</dbReference>
<dbReference type="PRINTS" id="PR00503">
    <property type="entry name" value="BROMODOMAIN"/>
</dbReference>
<evidence type="ECO:0000256" key="4">
    <source>
        <dbReference type="ARBA" id="ARBA00022771"/>
    </source>
</evidence>
<dbReference type="Pfam" id="PF00628">
    <property type="entry name" value="PHD"/>
    <property type="match status" value="1"/>
</dbReference>
<evidence type="ECO:0000256" key="9">
    <source>
        <dbReference type="ARBA" id="ARBA00023242"/>
    </source>
</evidence>
<keyword evidence="7 10" id="KW-0103">Bromodomain</keyword>
<dbReference type="PROSITE" id="PS50016">
    <property type="entry name" value="ZF_PHD_2"/>
    <property type="match status" value="2"/>
</dbReference>
<dbReference type="SMART" id="SM00297">
    <property type="entry name" value="BROMO"/>
    <property type="match status" value="2"/>
</dbReference>
<dbReference type="PANTHER" id="PTHR45915">
    <property type="entry name" value="TRANSCRIPTION INTERMEDIARY FACTOR"/>
    <property type="match status" value="1"/>
</dbReference>
<feature type="region of interest" description="Disordered" evidence="13">
    <location>
        <begin position="2222"/>
        <end position="2243"/>
    </location>
</feature>
<dbReference type="CDD" id="cd00136">
    <property type="entry name" value="PDZ_canonical"/>
    <property type="match status" value="1"/>
</dbReference>
<feature type="domain" description="Bromo" evidence="14">
    <location>
        <begin position="879"/>
        <end position="959"/>
    </location>
</feature>
<evidence type="ECO:0000256" key="11">
    <source>
        <dbReference type="PROSITE-ProRule" id="PRU00146"/>
    </source>
</evidence>
<accession>A0A024GP71</accession>
<evidence type="ECO:0000313" key="18">
    <source>
        <dbReference type="Proteomes" id="UP000053237"/>
    </source>
</evidence>
<dbReference type="GO" id="GO:0008270">
    <property type="term" value="F:zinc ion binding"/>
    <property type="evidence" value="ECO:0007669"/>
    <property type="project" value="UniProtKB-KW"/>
</dbReference>
<organism evidence="17 18">
    <name type="scientific">Albugo candida</name>
    <dbReference type="NCBI Taxonomy" id="65357"/>
    <lineage>
        <taxon>Eukaryota</taxon>
        <taxon>Sar</taxon>
        <taxon>Stramenopiles</taxon>
        <taxon>Oomycota</taxon>
        <taxon>Peronosporomycetes</taxon>
        <taxon>Albuginales</taxon>
        <taxon>Albuginaceae</taxon>
        <taxon>Albugo</taxon>
    </lineage>
</organism>
<evidence type="ECO:0000256" key="1">
    <source>
        <dbReference type="ARBA" id="ARBA00004123"/>
    </source>
</evidence>
<evidence type="ECO:0000313" key="17">
    <source>
        <dbReference type="EMBL" id="CCI48148.1"/>
    </source>
</evidence>
<feature type="domain" description="Bromo" evidence="14">
    <location>
        <begin position="2560"/>
        <end position="2630"/>
    </location>
</feature>
<evidence type="ECO:0000256" key="10">
    <source>
        <dbReference type="PROSITE-ProRule" id="PRU00035"/>
    </source>
</evidence>
<dbReference type="Pfam" id="PF15612">
    <property type="entry name" value="WHIM1"/>
    <property type="match status" value="1"/>
</dbReference>
<dbReference type="InterPro" id="IPR001965">
    <property type="entry name" value="Znf_PHD"/>
</dbReference>
<dbReference type="OrthoDB" id="124855at2759"/>